<dbReference type="Proteomes" id="UP000014854">
    <property type="component" value="Unassembled WGS sequence"/>
</dbReference>
<dbReference type="RefSeq" id="WP_020329254.1">
    <property type="nucleotide sequence ID" value="NZ_ASXS01000006.1"/>
</dbReference>
<proteinExistence type="predicted"/>
<comment type="caution">
    <text evidence="2">The sequence shown here is derived from an EMBL/GenBank/DDBJ whole genome shotgun (WGS) entry which is preliminary data.</text>
</comment>
<protein>
    <recommendedName>
        <fullName evidence="1">DUF6998 domain-containing protein</fullName>
    </recommendedName>
</protein>
<organism evidence="2 3">
    <name type="scientific">Vibrio fluvialis PG41</name>
    <dbReference type="NCBI Taxonomy" id="1336752"/>
    <lineage>
        <taxon>Bacteria</taxon>
        <taxon>Pseudomonadati</taxon>
        <taxon>Pseudomonadota</taxon>
        <taxon>Gammaproteobacteria</taxon>
        <taxon>Vibrionales</taxon>
        <taxon>Vibrionaceae</taxon>
        <taxon>Vibrio</taxon>
    </lineage>
</organism>
<evidence type="ECO:0000259" key="1">
    <source>
        <dbReference type="Pfam" id="PF22522"/>
    </source>
</evidence>
<dbReference type="EMBL" id="ASXS01000006">
    <property type="protein sequence ID" value="EPP23488.1"/>
    <property type="molecule type" value="Genomic_DNA"/>
</dbReference>
<dbReference type="InterPro" id="IPR054267">
    <property type="entry name" value="DUF6998"/>
</dbReference>
<accession>S7I5Q7</accession>
<dbReference type="AlphaFoldDB" id="S7I5Q7"/>
<gene>
    <name evidence="2" type="ORF">L910_4049</name>
</gene>
<evidence type="ECO:0000313" key="3">
    <source>
        <dbReference type="Proteomes" id="UP000014854"/>
    </source>
</evidence>
<feature type="domain" description="DUF6998" evidence="1">
    <location>
        <begin position="93"/>
        <end position="164"/>
    </location>
</feature>
<evidence type="ECO:0000313" key="2">
    <source>
        <dbReference type="EMBL" id="EPP23488.1"/>
    </source>
</evidence>
<name>S7I5Q7_VIBFL</name>
<reference evidence="2 3" key="1">
    <citation type="journal article" date="2013" name="Gut Pathog.">
        <title>Evidence of a new metabolic capacity in an emerging diarrheal pathogen: lessons from the draft genomes of Vibrio fluvialis strains PG41 and I21563.</title>
        <authorList>
            <person name="Khatri I."/>
            <person name="Mahajan S."/>
            <person name="Dureja C."/>
            <person name="Subramanian S."/>
            <person name="Raychaudhuri S."/>
        </authorList>
    </citation>
    <scope>NUCLEOTIDE SEQUENCE [LARGE SCALE GENOMIC DNA]</scope>
    <source>
        <strain evidence="2 3">PG41</strain>
    </source>
</reference>
<dbReference type="PATRIC" id="fig|1336752.4.peg.1750"/>
<dbReference type="Pfam" id="PF22522">
    <property type="entry name" value="DUF6998"/>
    <property type="match status" value="1"/>
</dbReference>
<sequence length="385" mass="44353">MAFDNAVLQVAPALEEVLHILQASIELDEAVQSIIKKSAKENDSIFLSLKHATTSKKAKVLNTTPLKQFAEQCLAQGIILDHANAGHDAKTALGVIGESLIERLLNAENRPRNQKGYDVLNKTGEKIEVKSTVDNKVKLSKHQYKDADYLLILLFDKHESELVRVKFIPMPLLRAMKGYGTERNQSVSVMLNSTSFDISLLRLHEYFKSDYCYRRCSACEHAFMNAENSGFLALLEPCSLLNRCAFGEFHEKRYRYFKYLSDREEWVRAFELPSYKLYNKPNMNVSTEPPKDSQALSDVDGTDMIKYTLRNIIYNGVIRNEAWKDEHFTNHKLYRPLYIRFCNNLRKVKFTLLNVNSNLKTTLILPDVSDLDHGELLLYYKKHFP</sequence>